<gene>
    <name evidence="12" type="primary">murA</name>
    <name evidence="14" type="ORF">SAMN02745221_01319</name>
</gene>
<evidence type="ECO:0000256" key="11">
    <source>
        <dbReference type="ARBA" id="ARBA00047527"/>
    </source>
</evidence>
<name>A0A1M5NYT7_9FIRM</name>
<feature type="modified residue" description="2-(S-cysteinyl)pyruvic acid O-phosphothioketal" evidence="12">
    <location>
        <position position="134"/>
    </location>
</feature>
<feature type="active site" description="Proton donor" evidence="12">
    <location>
        <position position="134"/>
    </location>
</feature>
<dbReference type="GO" id="GO:0008760">
    <property type="term" value="F:UDP-N-acetylglucosamine 1-carboxyvinyltransferase activity"/>
    <property type="evidence" value="ECO:0007669"/>
    <property type="project" value="UniProtKB-UniRule"/>
</dbReference>
<comment type="function">
    <text evidence="12">Cell wall formation. Adds enolpyruvyl to UDP-N-acetylglucosamine.</text>
</comment>
<evidence type="ECO:0000256" key="3">
    <source>
        <dbReference type="ARBA" id="ARBA00022490"/>
    </source>
</evidence>
<evidence type="ECO:0000313" key="15">
    <source>
        <dbReference type="Proteomes" id="UP000242329"/>
    </source>
</evidence>
<dbReference type="EC" id="2.5.1.7" evidence="12"/>
<keyword evidence="8 12" id="KW-0131">Cell cycle</keyword>
<sequence>MNLKAWRLRVYPSGGVFLSRLIIRGNMKPLKGKVKISGSKNSTLPIMAASIMANEEVILTGVPDLEDINVMAEALRILGARVQREKDVLIIDGKSVSKCELPESISRKMRASNLVMGALLGRFKEAKVAYPGGCAIGSRPMDLHVKGFVSLGYEINEEAGYMEGKANHIKGTEILLDFPSVGATENIMMAASMTPGITIIRNAAREPEIVDLQNFLNCMGARIRGAGLDTIRIEGVDYLGGVQHTVIPDRIEAGTFMVAAAITRGEIYIENVIIEHVQPVIAKLKEMGTEIFPCSMGLRVTGNKNLRATDIKTMPYPGFPTDMQPQITALLATVKGTSVVVETIFENRFMHVQELRRMGADIKVEGRVAIIKGKKNLQGALVQATDLRAGAALVLAALAAAGESEIEQVYHIDRGYENLHVKLKNLGADIERR</sequence>
<dbReference type="GO" id="GO:0071555">
    <property type="term" value="P:cell wall organization"/>
    <property type="evidence" value="ECO:0007669"/>
    <property type="project" value="UniProtKB-KW"/>
</dbReference>
<comment type="catalytic activity">
    <reaction evidence="11 12">
        <text>phosphoenolpyruvate + UDP-N-acetyl-alpha-D-glucosamine = UDP-N-acetyl-3-O-(1-carboxyvinyl)-alpha-D-glucosamine + phosphate</text>
        <dbReference type="Rhea" id="RHEA:18681"/>
        <dbReference type="ChEBI" id="CHEBI:43474"/>
        <dbReference type="ChEBI" id="CHEBI:57705"/>
        <dbReference type="ChEBI" id="CHEBI:58702"/>
        <dbReference type="ChEBI" id="CHEBI:68483"/>
        <dbReference type="EC" id="2.5.1.7"/>
    </reaction>
</comment>
<dbReference type="GO" id="GO:0009252">
    <property type="term" value="P:peptidoglycan biosynthetic process"/>
    <property type="evidence" value="ECO:0007669"/>
    <property type="project" value="UniProtKB-UniRule"/>
</dbReference>
<organism evidence="14 15">
    <name type="scientific">Thermosyntropha lipolytica DSM 11003</name>
    <dbReference type="NCBI Taxonomy" id="1123382"/>
    <lineage>
        <taxon>Bacteria</taxon>
        <taxon>Bacillati</taxon>
        <taxon>Bacillota</taxon>
        <taxon>Clostridia</taxon>
        <taxon>Eubacteriales</taxon>
        <taxon>Syntrophomonadaceae</taxon>
        <taxon>Thermosyntropha</taxon>
    </lineage>
</organism>
<feature type="binding site" evidence="12">
    <location>
        <begin position="40"/>
        <end position="41"/>
    </location>
    <ligand>
        <name>phosphoenolpyruvate</name>
        <dbReference type="ChEBI" id="CHEBI:58702"/>
    </ligand>
</feature>
<dbReference type="InterPro" id="IPR013792">
    <property type="entry name" value="RNA3'P_cycl/enolpyr_Trfase_a/b"/>
</dbReference>
<dbReference type="AlphaFoldDB" id="A0A1M5NYT7"/>
<dbReference type="NCBIfam" id="NF006873">
    <property type="entry name" value="PRK09369.1"/>
    <property type="match status" value="1"/>
</dbReference>
<keyword evidence="3 12" id="KW-0963">Cytoplasm</keyword>
<dbReference type="Proteomes" id="UP000242329">
    <property type="component" value="Unassembled WGS sequence"/>
</dbReference>
<dbReference type="SUPFAM" id="SSF55205">
    <property type="entry name" value="EPT/RTPC-like"/>
    <property type="match status" value="1"/>
</dbReference>
<comment type="caution">
    <text evidence="12">Lacks conserved residue(s) required for the propagation of feature annotation.</text>
</comment>
<keyword evidence="6 12" id="KW-0133">Cell shape</keyword>
<dbReference type="GO" id="GO:0008360">
    <property type="term" value="P:regulation of cell shape"/>
    <property type="evidence" value="ECO:0007669"/>
    <property type="project" value="UniProtKB-KW"/>
</dbReference>
<evidence type="ECO:0000259" key="13">
    <source>
        <dbReference type="Pfam" id="PF00275"/>
    </source>
</evidence>
<proteinExistence type="inferred from homology"/>
<dbReference type="Pfam" id="PF00275">
    <property type="entry name" value="EPSP_synthase"/>
    <property type="match status" value="1"/>
</dbReference>
<keyword evidence="4 12" id="KW-0132">Cell division</keyword>
<dbReference type="PANTHER" id="PTHR43783:SF1">
    <property type="entry name" value="UDP-N-ACETYLGLUCOSAMINE 1-CARBOXYVINYLTRANSFERASE"/>
    <property type="match status" value="1"/>
</dbReference>
<feature type="domain" description="Enolpyruvate transferase" evidence="13">
    <location>
        <begin position="27"/>
        <end position="423"/>
    </location>
</feature>
<evidence type="ECO:0000256" key="12">
    <source>
        <dbReference type="HAMAP-Rule" id="MF_00111"/>
    </source>
</evidence>
<reference evidence="15" key="1">
    <citation type="submission" date="2016-11" db="EMBL/GenBank/DDBJ databases">
        <authorList>
            <person name="Varghese N."/>
            <person name="Submissions S."/>
        </authorList>
    </citation>
    <scope>NUCLEOTIDE SEQUENCE [LARGE SCALE GENOMIC DNA]</scope>
    <source>
        <strain evidence="15">DSM 11003</strain>
    </source>
</reference>
<keyword evidence="5 12" id="KW-0808">Transferase</keyword>
<evidence type="ECO:0000256" key="2">
    <source>
        <dbReference type="ARBA" id="ARBA00004752"/>
    </source>
</evidence>
<evidence type="ECO:0000256" key="8">
    <source>
        <dbReference type="ARBA" id="ARBA00023306"/>
    </source>
</evidence>
<evidence type="ECO:0000256" key="7">
    <source>
        <dbReference type="ARBA" id="ARBA00022984"/>
    </source>
</evidence>
<keyword evidence="9 12" id="KW-0961">Cell wall biogenesis/degradation</keyword>
<dbReference type="PANTHER" id="PTHR43783">
    <property type="entry name" value="UDP-N-ACETYLGLUCOSAMINE 1-CARBOXYVINYLTRANSFERASE"/>
    <property type="match status" value="1"/>
</dbReference>
<evidence type="ECO:0000256" key="5">
    <source>
        <dbReference type="ARBA" id="ARBA00022679"/>
    </source>
</evidence>
<dbReference type="InterPro" id="IPR036968">
    <property type="entry name" value="Enolpyruvate_Tfrase_sf"/>
</dbReference>
<dbReference type="Gene3D" id="3.65.10.10">
    <property type="entry name" value="Enolpyruvate transferase domain"/>
    <property type="match status" value="2"/>
</dbReference>
<comment type="similarity">
    <text evidence="10 12">Belongs to the EPSP synthase family. MurA subfamily.</text>
</comment>
<evidence type="ECO:0000256" key="6">
    <source>
        <dbReference type="ARBA" id="ARBA00022960"/>
    </source>
</evidence>
<evidence type="ECO:0000256" key="1">
    <source>
        <dbReference type="ARBA" id="ARBA00004496"/>
    </source>
</evidence>
<dbReference type="HAMAP" id="MF_00111">
    <property type="entry name" value="MurA"/>
    <property type="match status" value="1"/>
</dbReference>
<keyword evidence="15" id="KW-1185">Reference proteome</keyword>
<protein>
    <recommendedName>
        <fullName evidence="12">UDP-N-acetylglucosamine 1-carboxyvinyltransferase</fullName>
        <ecNumber evidence="12">2.5.1.7</ecNumber>
    </recommendedName>
    <alternativeName>
        <fullName evidence="12">Enoylpyruvate transferase</fullName>
    </alternativeName>
    <alternativeName>
        <fullName evidence="12">UDP-N-acetylglucosamine enolpyruvyl transferase</fullName>
        <shortName evidence="12">EPT</shortName>
    </alternativeName>
</protein>
<feature type="binding site" evidence="12">
    <location>
        <begin position="139"/>
        <end position="143"/>
    </location>
    <ligand>
        <name>UDP-N-acetyl-alpha-D-glucosamine</name>
        <dbReference type="ChEBI" id="CHEBI:57705"/>
    </ligand>
</feature>
<dbReference type="EMBL" id="FQWY01000019">
    <property type="protein sequence ID" value="SHG94359.1"/>
    <property type="molecule type" value="Genomic_DNA"/>
</dbReference>
<keyword evidence="7 12" id="KW-0573">Peptidoglycan synthesis</keyword>
<feature type="binding site" evidence="12">
    <location>
        <position position="322"/>
    </location>
    <ligand>
        <name>UDP-N-acetyl-alpha-D-glucosamine</name>
        <dbReference type="ChEBI" id="CHEBI:57705"/>
    </ligand>
</feature>
<keyword evidence="12" id="KW-0670">Pyruvate</keyword>
<dbReference type="GO" id="GO:0051301">
    <property type="term" value="P:cell division"/>
    <property type="evidence" value="ECO:0007669"/>
    <property type="project" value="UniProtKB-KW"/>
</dbReference>
<evidence type="ECO:0000256" key="4">
    <source>
        <dbReference type="ARBA" id="ARBA00022618"/>
    </source>
</evidence>
<evidence type="ECO:0000256" key="10">
    <source>
        <dbReference type="ARBA" id="ARBA00038367"/>
    </source>
</evidence>
<dbReference type="NCBIfam" id="TIGR01072">
    <property type="entry name" value="murA"/>
    <property type="match status" value="1"/>
</dbReference>
<evidence type="ECO:0000256" key="9">
    <source>
        <dbReference type="ARBA" id="ARBA00023316"/>
    </source>
</evidence>
<dbReference type="GO" id="GO:0005737">
    <property type="term" value="C:cytoplasm"/>
    <property type="evidence" value="ECO:0007669"/>
    <property type="project" value="UniProtKB-SubCell"/>
</dbReference>
<dbReference type="InterPro" id="IPR050068">
    <property type="entry name" value="MurA_subfamily"/>
</dbReference>
<dbReference type="GO" id="GO:0019277">
    <property type="term" value="P:UDP-N-acetylgalactosamine biosynthetic process"/>
    <property type="evidence" value="ECO:0007669"/>
    <property type="project" value="InterPro"/>
</dbReference>
<dbReference type="UniPathway" id="UPA00219"/>
<dbReference type="CDD" id="cd01555">
    <property type="entry name" value="UdpNAET"/>
    <property type="match status" value="1"/>
</dbReference>
<dbReference type="STRING" id="1123382.SAMN02745221_01319"/>
<dbReference type="InterPro" id="IPR001986">
    <property type="entry name" value="Enolpyruvate_Tfrase_dom"/>
</dbReference>
<feature type="binding site" evidence="12">
    <location>
        <position position="110"/>
    </location>
    <ligand>
        <name>UDP-N-acetyl-alpha-D-glucosamine</name>
        <dbReference type="ChEBI" id="CHEBI:57705"/>
    </ligand>
</feature>
<dbReference type="InterPro" id="IPR005750">
    <property type="entry name" value="UDP_GlcNAc_COvinyl_MurA"/>
</dbReference>
<comment type="pathway">
    <text evidence="2 12">Cell wall biogenesis; peptidoglycan biosynthesis.</text>
</comment>
<evidence type="ECO:0000313" key="14">
    <source>
        <dbReference type="EMBL" id="SHG94359.1"/>
    </source>
</evidence>
<feature type="binding site" evidence="12">
    <location>
        <position position="344"/>
    </location>
    <ligand>
        <name>UDP-N-acetyl-alpha-D-glucosamine</name>
        <dbReference type="ChEBI" id="CHEBI:57705"/>
    </ligand>
</feature>
<comment type="subcellular location">
    <subcellularLocation>
        <location evidence="1 12">Cytoplasm</location>
    </subcellularLocation>
</comment>
<accession>A0A1M5NYT7</accession>